<dbReference type="Pfam" id="PF18404">
    <property type="entry name" value="Glyco_transf_24"/>
    <property type="match status" value="1"/>
</dbReference>
<dbReference type="RefSeq" id="XP_001832620.2">
    <property type="nucleotide sequence ID" value="XM_001832568.2"/>
</dbReference>
<evidence type="ECO:0000256" key="1">
    <source>
        <dbReference type="ARBA" id="ARBA00001913"/>
    </source>
</evidence>
<organism evidence="16 17">
    <name type="scientific">Coprinopsis cinerea (strain Okayama-7 / 130 / ATCC MYA-4618 / FGSC 9003)</name>
    <name type="common">Inky cap fungus</name>
    <name type="synonym">Hormographiella aspergillata</name>
    <dbReference type="NCBI Taxonomy" id="240176"/>
    <lineage>
        <taxon>Eukaryota</taxon>
        <taxon>Fungi</taxon>
        <taxon>Dikarya</taxon>
        <taxon>Basidiomycota</taxon>
        <taxon>Agaricomycotina</taxon>
        <taxon>Agaricomycetes</taxon>
        <taxon>Agaricomycetidae</taxon>
        <taxon>Agaricales</taxon>
        <taxon>Agaricineae</taxon>
        <taxon>Psathyrellaceae</taxon>
        <taxon>Coprinopsis</taxon>
    </lineage>
</organism>
<evidence type="ECO:0000256" key="4">
    <source>
        <dbReference type="ARBA" id="ARBA00006351"/>
    </source>
</evidence>
<evidence type="ECO:0000256" key="10">
    <source>
        <dbReference type="SAM" id="SignalP"/>
    </source>
</evidence>
<feature type="domain" description="Glucosyltransferase 24 catalytic" evidence="15">
    <location>
        <begin position="1265"/>
        <end position="1526"/>
    </location>
</feature>
<dbReference type="InParanoid" id="A8NCT1"/>
<comment type="subcellular location">
    <subcellularLocation>
        <location evidence="2">Endoplasmic reticulum lumen</location>
    </subcellularLocation>
</comment>
<dbReference type="Proteomes" id="UP000001861">
    <property type="component" value="Unassembled WGS sequence"/>
</dbReference>
<keyword evidence="7" id="KW-0256">Endoplasmic reticulum</keyword>
<evidence type="ECO:0000256" key="9">
    <source>
        <dbReference type="SAM" id="MobiDB-lite"/>
    </source>
</evidence>
<feature type="domain" description="UGGT thioredoxin-like" evidence="12">
    <location>
        <begin position="298"/>
        <end position="424"/>
    </location>
</feature>
<comment type="caution">
    <text evidence="16">The sequence shown here is derived from an EMBL/GenBank/DDBJ whole genome shotgun (WGS) entry which is preliminary data.</text>
</comment>
<evidence type="ECO:0000313" key="16">
    <source>
        <dbReference type="EMBL" id="EAU89163.2"/>
    </source>
</evidence>
<dbReference type="GO" id="GO:0003980">
    <property type="term" value="F:UDP-glucose:glycoprotein glucosyltransferase activity"/>
    <property type="evidence" value="ECO:0007669"/>
    <property type="project" value="InterPro"/>
</dbReference>
<dbReference type="GO" id="GO:0051082">
    <property type="term" value="F:unfolded protein binding"/>
    <property type="evidence" value="ECO:0007669"/>
    <property type="project" value="TreeGrafter"/>
</dbReference>
<evidence type="ECO:0000256" key="3">
    <source>
        <dbReference type="ARBA" id="ARBA00004922"/>
    </source>
</evidence>
<dbReference type="EMBL" id="AACS02000009">
    <property type="protein sequence ID" value="EAU89163.2"/>
    <property type="molecule type" value="Genomic_DNA"/>
</dbReference>
<gene>
    <name evidence="16" type="ORF">CC1G_08570</name>
</gene>
<accession>A8NCT1</accession>
<dbReference type="Pfam" id="PF18401">
    <property type="entry name" value="Thioredoxin_13"/>
    <property type="match status" value="1"/>
</dbReference>
<evidence type="ECO:0000256" key="6">
    <source>
        <dbReference type="ARBA" id="ARBA00022729"/>
    </source>
</evidence>
<keyword evidence="17" id="KW-1185">Reference proteome</keyword>
<dbReference type="GO" id="GO:0005788">
    <property type="term" value="C:endoplasmic reticulum lumen"/>
    <property type="evidence" value="ECO:0007669"/>
    <property type="project" value="UniProtKB-SubCell"/>
</dbReference>
<dbReference type="GO" id="GO:0036503">
    <property type="term" value="P:ERAD pathway"/>
    <property type="evidence" value="ECO:0007669"/>
    <property type="project" value="TreeGrafter"/>
</dbReference>
<feature type="signal peptide" evidence="10">
    <location>
        <begin position="1"/>
        <end position="19"/>
    </location>
</feature>
<dbReference type="Pfam" id="PF18400">
    <property type="entry name" value="Thioredoxin_12"/>
    <property type="match status" value="1"/>
</dbReference>
<dbReference type="Pfam" id="PF18402">
    <property type="entry name" value="Thioredoxin_14"/>
    <property type="match status" value="1"/>
</dbReference>
<evidence type="ECO:0000256" key="8">
    <source>
        <dbReference type="ARBA" id="ARBA00023180"/>
    </source>
</evidence>
<feature type="domain" description="UGGT thioredoxin-like" evidence="11">
    <location>
        <begin position="35"/>
        <end position="232"/>
    </location>
</feature>
<dbReference type="InterPro" id="IPR040525">
    <property type="entry name" value="UGGT_TRXL_4"/>
</dbReference>
<keyword evidence="5" id="KW-0808">Transferase</keyword>
<evidence type="ECO:0000259" key="11">
    <source>
        <dbReference type="Pfam" id="PF18400"/>
    </source>
</evidence>
<dbReference type="CDD" id="cd06432">
    <property type="entry name" value="GT8_HUGT1_C_like"/>
    <property type="match status" value="1"/>
</dbReference>
<dbReference type="GeneID" id="6009102"/>
<feature type="domain" description="UGGT thioredoxin-like" evidence="13">
    <location>
        <begin position="430"/>
        <end position="694"/>
    </location>
</feature>
<dbReference type="InterPro" id="IPR040692">
    <property type="entry name" value="UGGT_TRXL_3"/>
</dbReference>
<protein>
    <recommendedName>
        <fullName evidence="18">UDP-glucose:glycoprotein glucosyltransferase</fullName>
    </recommendedName>
</protein>
<keyword evidence="6 10" id="KW-0732">Signal</keyword>
<feature type="domain" description="UDP-glucose:glycoprotein glucosyltransferase thioredoxin-like" evidence="14">
    <location>
        <begin position="731"/>
        <end position="940"/>
    </location>
</feature>
<dbReference type="OMA" id="RQTKTRF"/>
<dbReference type="InterPro" id="IPR029044">
    <property type="entry name" value="Nucleotide-diphossugar_trans"/>
</dbReference>
<evidence type="ECO:0000313" key="17">
    <source>
        <dbReference type="Proteomes" id="UP000001861"/>
    </source>
</evidence>
<evidence type="ECO:0000259" key="13">
    <source>
        <dbReference type="Pfam" id="PF18402"/>
    </source>
</evidence>
<evidence type="ECO:0000259" key="12">
    <source>
        <dbReference type="Pfam" id="PF18401"/>
    </source>
</evidence>
<dbReference type="PANTHER" id="PTHR11226:SF0">
    <property type="entry name" value="UDP-GLUCOSE:GLYCOPROTEIN GLUCOSYLTRANSFERASE"/>
    <property type="match status" value="1"/>
</dbReference>
<comment type="similarity">
    <text evidence="4">Belongs to the glycosyltransferase 8 family.</text>
</comment>
<proteinExistence type="inferred from homology"/>
<evidence type="ECO:0000256" key="5">
    <source>
        <dbReference type="ARBA" id="ARBA00022679"/>
    </source>
</evidence>
<reference evidence="16 17" key="1">
    <citation type="journal article" date="2010" name="Proc. Natl. Acad. Sci. U.S.A.">
        <title>Insights into evolution of multicellular fungi from the assembled chromosomes of the mushroom Coprinopsis cinerea (Coprinus cinereus).</title>
        <authorList>
            <person name="Stajich J.E."/>
            <person name="Wilke S.K."/>
            <person name="Ahren D."/>
            <person name="Au C.H."/>
            <person name="Birren B.W."/>
            <person name="Borodovsky M."/>
            <person name="Burns C."/>
            <person name="Canback B."/>
            <person name="Casselton L.A."/>
            <person name="Cheng C.K."/>
            <person name="Deng J."/>
            <person name="Dietrich F.S."/>
            <person name="Fargo D.C."/>
            <person name="Farman M.L."/>
            <person name="Gathman A.C."/>
            <person name="Goldberg J."/>
            <person name="Guigo R."/>
            <person name="Hoegger P.J."/>
            <person name="Hooker J.B."/>
            <person name="Huggins A."/>
            <person name="James T.Y."/>
            <person name="Kamada T."/>
            <person name="Kilaru S."/>
            <person name="Kodira C."/>
            <person name="Kues U."/>
            <person name="Kupfer D."/>
            <person name="Kwan H.S."/>
            <person name="Lomsadze A."/>
            <person name="Li W."/>
            <person name="Lilly W.W."/>
            <person name="Ma L.J."/>
            <person name="Mackey A.J."/>
            <person name="Manning G."/>
            <person name="Martin F."/>
            <person name="Muraguchi H."/>
            <person name="Natvig D.O."/>
            <person name="Palmerini H."/>
            <person name="Ramesh M.A."/>
            <person name="Rehmeyer C.J."/>
            <person name="Roe B.A."/>
            <person name="Shenoy N."/>
            <person name="Stanke M."/>
            <person name="Ter-Hovhannisyan V."/>
            <person name="Tunlid A."/>
            <person name="Velagapudi R."/>
            <person name="Vision T.J."/>
            <person name="Zeng Q."/>
            <person name="Zolan M.E."/>
            <person name="Pukkila P.J."/>
        </authorList>
    </citation>
    <scope>NUCLEOTIDE SEQUENCE [LARGE SCALE GENOMIC DNA]</scope>
    <source>
        <strain evidence="17">Okayama-7 / 130 / ATCC MYA-4618 / FGSC 9003</strain>
    </source>
</reference>
<dbReference type="FunCoup" id="A8NCT1">
    <property type="interactions" value="440"/>
</dbReference>
<dbReference type="KEGG" id="cci:CC1G_08570"/>
<dbReference type="InterPro" id="IPR040694">
    <property type="entry name" value="UGGT_TRXL_2"/>
</dbReference>
<comment type="pathway">
    <text evidence="3">Protein modification; protein glycosylation.</text>
</comment>
<dbReference type="UniPathway" id="UPA00378"/>
<evidence type="ECO:0008006" key="18">
    <source>
        <dbReference type="Google" id="ProtNLM"/>
    </source>
</evidence>
<dbReference type="HOGENOM" id="CLU_002668_1_0_1"/>
<dbReference type="OrthoDB" id="27683at2759"/>
<evidence type="ECO:0000259" key="14">
    <source>
        <dbReference type="Pfam" id="PF18403"/>
    </source>
</evidence>
<evidence type="ECO:0000256" key="2">
    <source>
        <dbReference type="ARBA" id="ARBA00004319"/>
    </source>
</evidence>
<feature type="region of interest" description="Disordered" evidence="9">
    <location>
        <begin position="1550"/>
        <end position="1620"/>
    </location>
</feature>
<feature type="chain" id="PRO_5002726417" description="UDP-glucose:glycoprotein glucosyltransferase" evidence="10">
    <location>
        <begin position="20"/>
        <end position="1620"/>
    </location>
</feature>
<name>A8NCT1_COPC7</name>
<sequence length="1620" mass="182344">MKRGLQLLLAAAALSLSAADEIPQVEISLKTSWPAPPLMHEILESIALENPYEYFTFLDALTDPTAVPKNTELNPEDIYKAAIELGISRGFNLATGWIANLKANLALHSTSPKIEAFYNYYTNYVNNTKGNECGSWVDWYGEVVCDVDTLTRLTAKDPIGDGKYPRPQSLSFDHIYPPPDRVAEKPPRTAILYAQFASPNFRALHSHLYDLARQEDARVEYVLRYVPPPPSDKPREPNVLSGYGVALDLKKMDYLALDDRFQQENSVAQHNGWGRPYDPVLDLIEAHPEKPDAPNATVPLTEEELAGLGAQAIQVISEGYAPMEIFQQLAEDFPKYATSLARRVVANESIVEELKENSVKAKGGVNMFWLNGALVENYDVEALPLLRMLRKERDLMLSLTRLGLSREQAFDVLTHPIISAAHRDTSDALFDASDRQEGGDVVFYFNDIEKDSRYSNWAPSLHELIRPMYPGQFPNIKANLFNVILALDLSQVTSLNFIAGPVSNIIERGMPFRFAVAPIIETEDGKKMARLFYYATKTFGKKKTVELLRNGAVHDLQPDDPIPPVRWSAIEEGFNQIASALETEDPEKKILPFKQVLEGKAMAEGLEDKIQAYHKRLDTTLATGPTGHAFFNGKHIVFDQTFLKHLREGGMEQQQFLMEQVYRGVLKDDILKEKGMGDYWYDLPKTNKRRNRYIFPTSHKDLKVVNLPDALHTKAEMSFGAESFVYPKNAQIQTPIFTTFIVGDFESEAGLALAREALKLVESEKSQSRITFVPNPAEWAAVKDESANALVSKLVTKKALKAASPSIVAKALNVDISSPVSSGDDKQVPLSSKVAITQLLGSEPGEVDKKEVRRYLKRSRIFAREAGVKPGETAIIINGRVIGPIPVNDFSVSDFEALEEYEAVKRTGPVLGALNAVAGSLNEDKDKFADAIYLASSIISWTQIPDPSQAGLFDAPPRPRTRNYEQLNDTYTSFEFGDREYALYYLTFLVDPLSPTGQKWAGIMRWLSMSANVYIKVYLNPDTYKEMPVKRFYRSCLEPQILFNFWSREDPAKVQFKGLPTDPIYTLSMDVPASWLVRPKESRYDLDNIQLTQLFPEDKSLKAVFSLDALILEGHARETATQTPPRGVQLQVVASDPSKEEKAVPVQDTLVVANLGYFQFRLNPGVYGLEIREGNGRKIYDMESVGGLGWDSPGVDEVGNQVALTDFEGVTLFPRLKRKPGMEKVDVLEEDKASSGVLENISTKVKSIFKGKETGVVPVKEQAEINIFTVASGLLYERFASIMILSVLKNTKSTVKFWFIENFLSPSFLEFIPHFAKEYNFDYELVTYRWPSWLRAQTEKQRIIWAYKILFLDVLFPMDLKKVIFVDADQIVRADLKELVDLDLQGAPYGYTPMGDDNKEMEGFRFWKTGYWKDFLQGKPYHISALYVIDLVRFRHDILRGQYQALSADPGSLANLDQDLPNNLQRQVPIFSLDEDWLWCETWCSKDRLHRAKTIDLCQNPLTKEPKLSRARQIPEWEEYDAEIARFTRRLAEEGKISSGLSTADANVLAGASNTEPEEVAKPEEVKPETKEESSPVPETKEEPAVPEKKEEPKETVEEEAAPSSATSVEAEAARPTDEL</sequence>
<dbReference type="PANTHER" id="PTHR11226">
    <property type="entry name" value="UDP-GLUCOSE GLYCOPROTEIN:GLUCOSYLTRANSFERASE"/>
    <property type="match status" value="1"/>
</dbReference>
<dbReference type="InterPro" id="IPR040693">
    <property type="entry name" value="UGGT_TRXL_1"/>
</dbReference>
<feature type="compositionally biased region" description="Basic and acidic residues" evidence="9">
    <location>
        <begin position="1559"/>
        <end position="1596"/>
    </location>
</feature>
<dbReference type="SUPFAM" id="SSF53448">
    <property type="entry name" value="Nucleotide-diphospho-sugar transferases"/>
    <property type="match status" value="1"/>
</dbReference>
<comment type="cofactor">
    <cofactor evidence="1">
        <name>Ca(2+)</name>
        <dbReference type="ChEBI" id="CHEBI:29108"/>
    </cofactor>
</comment>
<keyword evidence="8" id="KW-0325">Glycoprotein</keyword>
<dbReference type="Pfam" id="PF06427">
    <property type="entry name" value="UDP-g_GGTase"/>
    <property type="match status" value="1"/>
</dbReference>
<dbReference type="GO" id="GO:0018279">
    <property type="term" value="P:protein N-linked glycosylation via asparagine"/>
    <property type="evidence" value="ECO:0007669"/>
    <property type="project" value="TreeGrafter"/>
</dbReference>
<dbReference type="InterPro" id="IPR009448">
    <property type="entry name" value="UDP-g_GGtrans"/>
</dbReference>
<dbReference type="eggNOG" id="KOG1879">
    <property type="taxonomic scope" value="Eukaryota"/>
</dbReference>
<dbReference type="Gene3D" id="3.90.550.10">
    <property type="entry name" value="Spore Coat Polysaccharide Biosynthesis Protein SpsA, Chain A"/>
    <property type="match status" value="1"/>
</dbReference>
<evidence type="ECO:0000259" key="15">
    <source>
        <dbReference type="Pfam" id="PF18404"/>
    </source>
</evidence>
<dbReference type="STRING" id="240176.A8NCT1"/>
<evidence type="ECO:0000256" key="7">
    <source>
        <dbReference type="ARBA" id="ARBA00022824"/>
    </source>
</evidence>
<dbReference type="VEuPathDB" id="FungiDB:CC1G_08570"/>
<dbReference type="InterPro" id="IPR040497">
    <property type="entry name" value="Glyco_transf_24"/>
</dbReference>
<dbReference type="Pfam" id="PF18403">
    <property type="entry name" value="Thioredoxin_15"/>
    <property type="match status" value="1"/>
</dbReference>